<dbReference type="Proteomes" id="UP000607197">
    <property type="component" value="Unassembled WGS sequence"/>
</dbReference>
<dbReference type="EMBL" id="BMPG01000002">
    <property type="protein sequence ID" value="GGL58195.1"/>
    <property type="molecule type" value="Genomic_DNA"/>
</dbReference>
<dbReference type="InterPro" id="IPR023393">
    <property type="entry name" value="START-like_dom_sf"/>
</dbReference>
<dbReference type="AlphaFoldDB" id="A0A830F368"/>
<dbReference type="SUPFAM" id="SSF55961">
    <property type="entry name" value="Bet v1-like"/>
    <property type="match status" value="1"/>
</dbReference>
<reference evidence="1" key="2">
    <citation type="submission" date="2020-09" db="EMBL/GenBank/DDBJ databases">
        <authorList>
            <person name="Sun Q."/>
            <person name="Ohkuma M."/>
        </authorList>
    </citation>
    <scope>NUCLEOTIDE SEQUENCE</scope>
    <source>
        <strain evidence="1">JCM 19596</strain>
    </source>
</reference>
<accession>A0A830F368</accession>
<keyword evidence="2" id="KW-1185">Reference proteome</keyword>
<gene>
    <name evidence="1" type="ORF">GCM10009039_15490</name>
</gene>
<protein>
    <submittedName>
        <fullName evidence="1">Polyketide cyclase</fullName>
    </submittedName>
</protein>
<sequence>MTGGFFHSPAEPGSMTVRVERTFDVPASRDAVWAFISDPAKRASAISVVDRYEDRGDAFIWFVKLPVIGTTVEFETHDVDVRENEYVKFEGKSRVANVVGEHELEDTEGGCRLTNRFVVQGKLPGVERFFEKNLDAELDRLERELVESVGDESEDEADGSDA</sequence>
<dbReference type="Pfam" id="PF10604">
    <property type="entry name" value="Polyketide_cyc2"/>
    <property type="match status" value="1"/>
</dbReference>
<evidence type="ECO:0000313" key="1">
    <source>
        <dbReference type="EMBL" id="GGL58195.1"/>
    </source>
</evidence>
<dbReference type="InterPro" id="IPR019587">
    <property type="entry name" value="Polyketide_cyclase/dehydratase"/>
</dbReference>
<dbReference type="Gene3D" id="3.30.530.20">
    <property type="match status" value="1"/>
</dbReference>
<dbReference type="CDD" id="cd07812">
    <property type="entry name" value="SRPBCC"/>
    <property type="match status" value="1"/>
</dbReference>
<evidence type="ECO:0000313" key="2">
    <source>
        <dbReference type="Proteomes" id="UP000607197"/>
    </source>
</evidence>
<name>A0A830F368_9EURY</name>
<comment type="caution">
    <text evidence="1">The sequence shown here is derived from an EMBL/GenBank/DDBJ whole genome shotgun (WGS) entry which is preliminary data.</text>
</comment>
<organism evidence="1 2">
    <name type="scientific">Halocalculus aciditolerans</name>
    <dbReference type="NCBI Taxonomy" id="1383812"/>
    <lineage>
        <taxon>Archaea</taxon>
        <taxon>Methanobacteriati</taxon>
        <taxon>Methanobacteriota</taxon>
        <taxon>Stenosarchaea group</taxon>
        <taxon>Halobacteria</taxon>
        <taxon>Halobacteriales</taxon>
        <taxon>Halobacteriaceae</taxon>
        <taxon>Halocalculus</taxon>
    </lineage>
</organism>
<proteinExistence type="predicted"/>
<reference evidence="1" key="1">
    <citation type="journal article" date="2014" name="Int. J. Syst. Evol. Microbiol.">
        <title>Complete genome sequence of Corynebacterium casei LMG S-19264T (=DSM 44701T), isolated from a smear-ripened cheese.</title>
        <authorList>
            <consortium name="US DOE Joint Genome Institute (JGI-PGF)"/>
            <person name="Walter F."/>
            <person name="Albersmeier A."/>
            <person name="Kalinowski J."/>
            <person name="Ruckert C."/>
        </authorList>
    </citation>
    <scope>NUCLEOTIDE SEQUENCE</scope>
    <source>
        <strain evidence="1">JCM 19596</strain>
    </source>
</reference>